<dbReference type="PROSITE" id="PS00383">
    <property type="entry name" value="TYR_PHOSPHATASE_1"/>
    <property type="match status" value="1"/>
</dbReference>
<feature type="domain" description="Tyrosine-protein phosphatase" evidence="2">
    <location>
        <begin position="49"/>
        <end position="194"/>
    </location>
</feature>
<dbReference type="InterPro" id="IPR016130">
    <property type="entry name" value="Tyr_Pase_AS"/>
</dbReference>
<keyword evidence="1" id="KW-0378">Hydrolase</keyword>
<dbReference type="InterPro" id="IPR000387">
    <property type="entry name" value="Tyr_Pase_dom"/>
</dbReference>
<proteinExistence type="predicted"/>
<evidence type="ECO:0000256" key="1">
    <source>
        <dbReference type="ARBA" id="ARBA00022801"/>
    </source>
</evidence>
<dbReference type="InterPro" id="IPR055214">
    <property type="entry name" value="PTP-NADK"/>
</dbReference>
<dbReference type="EMBL" id="JAVREL010000005">
    <property type="protein sequence ID" value="MDT0343063.1"/>
    <property type="molecule type" value="Genomic_DNA"/>
</dbReference>
<dbReference type="InterPro" id="IPR050561">
    <property type="entry name" value="PTP"/>
</dbReference>
<dbReference type="Pfam" id="PF22741">
    <property type="entry name" value="PTP-NADK"/>
    <property type="match status" value="1"/>
</dbReference>
<evidence type="ECO:0000259" key="3">
    <source>
        <dbReference type="PROSITE" id="PS50056"/>
    </source>
</evidence>
<dbReference type="PROSITE" id="PS50056">
    <property type="entry name" value="TYR_PHOSPHATASE_2"/>
    <property type="match status" value="1"/>
</dbReference>
<dbReference type="InterPro" id="IPR020422">
    <property type="entry name" value="TYR_PHOSPHATASE_DUAL_dom"/>
</dbReference>
<feature type="domain" description="Tyrosine specific protein phosphatases" evidence="3">
    <location>
        <begin position="119"/>
        <end position="167"/>
    </location>
</feature>
<comment type="caution">
    <text evidence="4">The sequence shown here is derived from an EMBL/GenBank/DDBJ whole genome shotgun (WGS) entry which is preliminary data.</text>
</comment>
<evidence type="ECO:0000313" key="4">
    <source>
        <dbReference type="EMBL" id="MDT0343063.1"/>
    </source>
</evidence>
<gene>
    <name evidence="4" type="ORF">RM590_10600</name>
</gene>
<dbReference type="PANTHER" id="PTHR23339">
    <property type="entry name" value="TYROSINE SPECIFIC PROTEIN PHOSPHATASE AND DUAL SPECIFICITY PROTEIN PHOSPHATASE"/>
    <property type="match status" value="1"/>
</dbReference>
<keyword evidence="5" id="KW-1185">Reference proteome</keyword>
<protein>
    <submittedName>
        <fullName evidence="4">Dual specificity protein phosphatase family protein</fullName>
    </submittedName>
</protein>
<dbReference type="PROSITE" id="PS50054">
    <property type="entry name" value="TYR_PHOSPHATASE_DUAL"/>
    <property type="match status" value="1"/>
</dbReference>
<evidence type="ECO:0000313" key="5">
    <source>
        <dbReference type="Proteomes" id="UP001183246"/>
    </source>
</evidence>
<organism evidence="4 5">
    <name type="scientific">Streptomyces litchfieldiae</name>
    <dbReference type="NCBI Taxonomy" id="3075543"/>
    <lineage>
        <taxon>Bacteria</taxon>
        <taxon>Bacillati</taxon>
        <taxon>Actinomycetota</taxon>
        <taxon>Actinomycetes</taxon>
        <taxon>Kitasatosporales</taxon>
        <taxon>Streptomycetaceae</taxon>
        <taxon>Streptomyces</taxon>
    </lineage>
</organism>
<dbReference type="Proteomes" id="UP001183246">
    <property type="component" value="Unassembled WGS sequence"/>
</dbReference>
<name>A0ABU2MNZ4_9ACTN</name>
<accession>A0ABU2MNZ4</accession>
<dbReference type="RefSeq" id="WP_311704207.1">
    <property type="nucleotide sequence ID" value="NZ_JAVREL010000005.1"/>
</dbReference>
<sequence>MAIRTGKVIGFCALGYAALWLATVLGTLGVGFLARENHTSGENLAGINHFTQVDDVVWRGSAPGPDGYEALADRGIHTVVDLRAEDLSEAQLALPEEDGLNLVRMPIRDGQTPTEEQVDEFLATVENADGPVFVHCGAGVGRTGAIAAAYLVRTDQASSTEAAARNLAVGPPSVEQVYYALTTDSDKSEQPPVAVQAVSRVLDAPRRINASLDLF</sequence>
<dbReference type="Gene3D" id="3.90.190.10">
    <property type="entry name" value="Protein tyrosine phosphatase superfamily"/>
    <property type="match status" value="1"/>
</dbReference>
<evidence type="ECO:0000259" key="2">
    <source>
        <dbReference type="PROSITE" id="PS50054"/>
    </source>
</evidence>
<reference evidence="5" key="1">
    <citation type="submission" date="2023-07" db="EMBL/GenBank/DDBJ databases">
        <title>30 novel species of actinomycetes from the DSMZ collection.</title>
        <authorList>
            <person name="Nouioui I."/>
        </authorList>
    </citation>
    <scope>NUCLEOTIDE SEQUENCE [LARGE SCALE GENOMIC DNA]</scope>
    <source>
        <strain evidence="5">DSM 44938</strain>
    </source>
</reference>
<dbReference type="InterPro" id="IPR029021">
    <property type="entry name" value="Prot-tyrosine_phosphatase-like"/>
</dbReference>
<dbReference type="SUPFAM" id="SSF52799">
    <property type="entry name" value="(Phosphotyrosine protein) phosphatases II"/>
    <property type="match status" value="1"/>
</dbReference>